<gene>
    <name evidence="1" type="ORF">CH371_00685</name>
</gene>
<dbReference type="EMBL" id="NPDT01000001">
    <property type="protein sequence ID" value="PJZ66661.1"/>
    <property type="molecule type" value="Genomic_DNA"/>
</dbReference>
<dbReference type="Proteomes" id="UP000231912">
    <property type="component" value="Unassembled WGS sequence"/>
</dbReference>
<sequence>MKLLLSSESFKELVLGSPSSRRIVSNAIETLTKKNHLFVLALPSLDEILSPEKDSVKREIIWNQCRTLFVDLLPIRKEETVLALRLSVSPTLSWDQWTQIALASLADLDGILCFDKSWKGQDMVKILLAQEIDLGGIA</sequence>
<proteinExistence type="predicted"/>
<name>A0A2M9ZE00_9LEPT</name>
<dbReference type="AlphaFoldDB" id="A0A2M9ZE00"/>
<evidence type="ECO:0008006" key="3">
    <source>
        <dbReference type="Google" id="ProtNLM"/>
    </source>
</evidence>
<reference evidence="1 2" key="1">
    <citation type="submission" date="2017-07" db="EMBL/GenBank/DDBJ databases">
        <title>Leptospira spp. isolated from tropical soils.</title>
        <authorList>
            <person name="Thibeaux R."/>
            <person name="Iraola G."/>
            <person name="Ferres I."/>
            <person name="Bierque E."/>
            <person name="Girault D."/>
            <person name="Soupe-Gilbert M.-E."/>
            <person name="Picardeau M."/>
            <person name="Goarant C."/>
        </authorList>
    </citation>
    <scope>NUCLEOTIDE SEQUENCE [LARGE SCALE GENOMIC DNA]</scope>
    <source>
        <strain evidence="1 2">FH2-C-A2</strain>
    </source>
</reference>
<evidence type="ECO:0000313" key="2">
    <source>
        <dbReference type="Proteomes" id="UP000231912"/>
    </source>
</evidence>
<dbReference type="RefSeq" id="WP_100757278.1">
    <property type="nucleotide sequence ID" value="NZ_NPDT01000001.1"/>
</dbReference>
<comment type="caution">
    <text evidence="1">The sequence shown here is derived from an EMBL/GenBank/DDBJ whole genome shotgun (WGS) entry which is preliminary data.</text>
</comment>
<protein>
    <recommendedName>
        <fullName evidence="3">PIN domain-containing protein</fullName>
    </recommendedName>
</protein>
<organism evidence="1 2">
    <name type="scientific">Leptospira wolffii</name>
    <dbReference type="NCBI Taxonomy" id="409998"/>
    <lineage>
        <taxon>Bacteria</taxon>
        <taxon>Pseudomonadati</taxon>
        <taxon>Spirochaetota</taxon>
        <taxon>Spirochaetia</taxon>
        <taxon>Leptospirales</taxon>
        <taxon>Leptospiraceae</taxon>
        <taxon>Leptospira</taxon>
    </lineage>
</organism>
<evidence type="ECO:0000313" key="1">
    <source>
        <dbReference type="EMBL" id="PJZ66661.1"/>
    </source>
</evidence>
<accession>A0A2M9ZE00</accession>